<dbReference type="Proteomes" id="UP001642406">
    <property type="component" value="Unassembled WGS sequence"/>
</dbReference>
<reference evidence="4 5" key="1">
    <citation type="submission" date="2024-01" db="EMBL/GenBank/DDBJ databases">
        <authorList>
            <person name="Allen C."/>
            <person name="Tagirdzhanova G."/>
        </authorList>
    </citation>
    <scope>NUCLEOTIDE SEQUENCE [LARGE SCALE GENOMIC DNA]</scope>
</reference>
<keyword evidence="1" id="KW-0862">Zinc</keyword>
<evidence type="ECO:0000256" key="2">
    <source>
        <dbReference type="SAM" id="MobiDB-lite"/>
    </source>
</evidence>
<sequence length="935" mass="99376">MASAFSAPRARLEPRDGYDVAYCHGCHHEWYLNEGAASPPPPCPRCHEDIVEIVEPENDPREYQMTTGNPLFSDLLMGITGLGHLAQRANQMHDDHLDGHDDPDDYDDGHHNHAQQSRRDVANPWHDPFSSNHSNHHQDDPQPEDEMDFSDPDVADIDEEEFQGPNNLYMFRSVANFNNQNQNGGSNPGTTGQGAAQPQQRSQPAPPPPSRAPVLDPSNPQAMMDTFMQFMQGLGSENRTGRSGPETLFTDSNPANPGNPVGPGNPGNDERGQANTPGGMPGVNTSQFNGRWRRTAFTTNYGTTSFTIATGPPHPDGAAAGGPGNFNTVFANIMGNVGPPNADGQNRQTPGANNTGNRNLPPFADALQHILSVLVNPNARVYNAGDVVHSDEGLDRIITMLMETNRPSDGAPPATEAALHELERKKVDAKMLEPDGHAECTICISEVALNDEVLYLPCKHWFHEECVVTWLRQHNTCPVCRTAVTSNTPGADNPTAAQAPGANPANPAGNTGAPDTNASQHANPAGQGVPRPGGPNVAERVRAGGTGNPAAGLFGYDAHMQAVEEQLRALHDRSINAANRRNQLNTDRLNAIRAAGNRPPEPSMPSTGSFGGSPYPPSTASASGAASPGPSSGTAATTTHNASLYRSSRVPEREAAADRERRRRDSHSPVPSPNITRSRFTIYGNNINNNNNPSPSPSERLREQRDQQRQRDREQRQMRDRESPGFENTWRWLGMTEPPNQPSQTPSASSTHSPQIQTQSGSGSRGPGHYFWYSTTQHSGPGDQGSNNNTNNMNGDGAANNGMPGMPGMFPNAAQGDPAGDGHGFATPGQFLPHALLLHQQLVNAATGGRVNVNFMGNAGGDPGSGGAHHGNQANNSSSNANANANAGDNSNTGNNGNSGNDNNNGGNGGGGGGFFSNIFRGFGGGGNNNSRRRS</sequence>
<feature type="compositionally biased region" description="Low complexity" evidence="2">
    <location>
        <begin position="784"/>
        <end position="804"/>
    </location>
</feature>
<feature type="region of interest" description="Disordered" evidence="2">
    <location>
        <begin position="862"/>
        <end position="935"/>
    </location>
</feature>
<dbReference type="Pfam" id="PF13639">
    <property type="entry name" value="zf-RING_2"/>
    <property type="match status" value="1"/>
</dbReference>
<feature type="region of interest" description="Disordered" evidence="2">
    <location>
        <begin position="93"/>
        <end position="152"/>
    </location>
</feature>
<keyword evidence="1" id="KW-0863">Zinc-finger</keyword>
<accession>A0ABP0AYR8</accession>
<evidence type="ECO:0000256" key="1">
    <source>
        <dbReference type="PROSITE-ProRule" id="PRU00175"/>
    </source>
</evidence>
<keyword evidence="5" id="KW-1185">Reference proteome</keyword>
<feature type="region of interest" description="Disordered" evidence="2">
    <location>
        <begin position="177"/>
        <end position="221"/>
    </location>
</feature>
<feature type="compositionally biased region" description="Basic and acidic residues" evidence="2">
    <location>
        <begin position="649"/>
        <end position="660"/>
    </location>
</feature>
<evidence type="ECO:0000313" key="4">
    <source>
        <dbReference type="EMBL" id="CAK7212411.1"/>
    </source>
</evidence>
<feature type="compositionally biased region" description="Acidic residues" evidence="2">
    <location>
        <begin position="141"/>
        <end position="152"/>
    </location>
</feature>
<feature type="compositionally biased region" description="Low complexity" evidence="2">
    <location>
        <begin position="618"/>
        <end position="639"/>
    </location>
</feature>
<feature type="compositionally biased region" description="Gly residues" evidence="2">
    <location>
        <begin position="906"/>
        <end position="915"/>
    </location>
</feature>
<proteinExistence type="predicted"/>
<evidence type="ECO:0000313" key="5">
    <source>
        <dbReference type="Proteomes" id="UP001642406"/>
    </source>
</evidence>
<dbReference type="InterPro" id="IPR013083">
    <property type="entry name" value="Znf_RING/FYVE/PHD"/>
</dbReference>
<dbReference type="InterPro" id="IPR001841">
    <property type="entry name" value="Znf_RING"/>
</dbReference>
<feature type="compositionally biased region" description="Polar residues" evidence="2">
    <location>
        <begin position="742"/>
        <end position="762"/>
    </location>
</feature>
<dbReference type="Gene3D" id="3.30.40.10">
    <property type="entry name" value="Zinc/RING finger domain, C3HC4 (zinc finger)"/>
    <property type="match status" value="1"/>
</dbReference>
<keyword evidence="1" id="KW-0479">Metal-binding</keyword>
<gene>
    <name evidence="4" type="ORF">SBRCBS47491_001454</name>
</gene>
<dbReference type="SUPFAM" id="SSF57850">
    <property type="entry name" value="RING/U-box"/>
    <property type="match status" value="1"/>
</dbReference>
<comment type="caution">
    <text evidence="4">The sequence shown here is derived from an EMBL/GenBank/DDBJ whole genome shotgun (WGS) entry which is preliminary data.</text>
</comment>
<feature type="region of interest" description="Disordered" evidence="2">
    <location>
        <begin position="594"/>
        <end position="826"/>
    </location>
</feature>
<name>A0ABP0AYR8_9PEZI</name>
<feature type="compositionally biased region" description="Low complexity" evidence="2">
    <location>
        <begin position="178"/>
        <end position="203"/>
    </location>
</feature>
<feature type="region of interest" description="Disordered" evidence="2">
    <location>
        <begin position="486"/>
        <end position="546"/>
    </location>
</feature>
<feature type="domain" description="RING-type" evidence="3">
    <location>
        <begin position="440"/>
        <end position="481"/>
    </location>
</feature>
<protein>
    <recommendedName>
        <fullName evidence="3">RING-type domain-containing protein</fullName>
    </recommendedName>
</protein>
<feature type="compositionally biased region" description="Low complexity" evidence="2">
    <location>
        <begin position="493"/>
        <end position="514"/>
    </location>
</feature>
<dbReference type="EMBL" id="CAWUHC010000008">
    <property type="protein sequence ID" value="CAK7212411.1"/>
    <property type="molecule type" value="Genomic_DNA"/>
</dbReference>
<dbReference type="SMART" id="SM00184">
    <property type="entry name" value="RING"/>
    <property type="match status" value="1"/>
</dbReference>
<dbReference type="PROSITE" id="PS50089">
    <property type="entry name" value="ZF_RING_2"/>
    <property type="match status" value="1"/>
</dbReference>
<evidence type="ECO:0000259" key="3">
    <source>
        <dbReference type="PROSITE" id="PS50089"/>
    </source>
</evidence>
<dbReference type="PANTHER" id="PTHR45676">
    <property type="entry name" value="RING-H2 FINGER PROTEIN ATL51-RELATED"/>
    <property type="match status" value="1"/>
</dbReference>
<organism evidence="4 5">
    <name type="scientific">Sporothrix bragantina</name>
    <dbReference type="NCBI Taxonomy" id="671064"/>
    <lineage>
        <taxon>Eukaryota</taxon>
        <taxon>Fungi</taxon>
        <taxon>Dikarya</taxon>
        <taxon>Ascomycota</taxon>
        <taxon>Pezizomycotina</taxon>
        <taxon>Sordariomycetes</taxon>
        <taxon>Sordariomycetidae</taxon>
        <taxon>Ophiostomatales</taxon>
        <taxon>Ophiostomataceae</taxon>
        <taxon>Sporothrix</taxon>
    </lineage>
</organism>
<feature type="region of interest" description="Disordered" evidence="2">
    <location>
        <begin position="235"/>
        <end position="287"/>
    </location>
</feature>
<dbReference type="PANTHER" id="PTHR45676:SF41">
    <property type="entry name" value="RING-H2 FINGER PROTEIN ATL66"/>
    <property type="match status" value="1"/>
</dbReference>
<feature type="compositionally biased region" description="Low complexity" evidence="2">
    <location>
        <begin position="870"/>
        <end position="905"/>
    </location>
</feature>
<feature type="compositionally biased region" description="Basic and acidic residues" evidence="2">
    <location>
        <begin position="699"/>
        <end position="724"/>
    </location>
</feature>